<organism evidence="5 6">
    <name type="scientific">Nosema granulosis</name>
    <dbReference type="NCBI Taxonomy" id="83296"/>
    <lineage>
        <taxon>Eukaryota</taxon>
        <taxon>Fungi</taxon>
        <taxon>Fungi incertae sedis</taxon>
        <taxon>Microsporidia</taxon>
        <taxon>Nosematidae</taxon>
        <taxon>Nosema</taxon>
    </lineage>
</organism>
<dbReference type="AlphaFoldDB" id="A0A9P6L011"/>
<keyword evidence="3" id="KW-0863">Zinc-finger</keyword>
<dbReference type="InterPro" id="IPR000315">
    <property type="entry name" value="Znf_B-box"/>
</dbReference>
<accession>A0A9P6L011</accession>
<dbReference type="Gene3D" id="3.30.160.60">
    <property type="entry name" value="Classic Zinc Finger"/>
    <property type="match status" value="1"/>
</dbReference>
<sequence length="429" mass="50127">MQDIEYLLKFTLDSATLKLDKINDISNSVAMATFRKKFADVKTIKAFTREIGKATYFPIFNVPLEKGKTVHRAKYCEIAIGESVFVSKEYAKILSPPDHFDSFIINEDEDLNDVLVDNDIDIKQYSYVIKDQSRILPLYDVEFEYDEELERKSKGVFICERCKVNQSISFCPSERANFCEKCDEDVHVDEFHKRHDRYYFNQVGKKRFIYCKIHPTTMVDYYCDDCMLPVCSKCKINGNHSEPPFSSHPLIKYLEACDKLQDLVKVSHSEIQPIKEQLEGNAVEFKERVYSFKEKINEMRNKIENEYKLIMNSLKTFESEQIQIINAHYIDVVRRDTYLSRLQTYPESLESSQLVRTFRSVMTQFNDLNISTSVDHKPKEVELKGRLTLGEPLVLTPRQGYSPRMEKSTNLYLGTRGTPVSKTRDAKFY</sequence>
<evidence type="ECO:0000313" key="6">
    <source>
        <dbReference type="Proteomes" id="UP000740883"/>
    </source>
</evidence>
<dbReference type="Proteomes" id="UP000740883">
    <property type="component" value="Unassembled WGS sequence"/>
</dbReference>
<dbReference type="CDD" id="cd19821">
    <property type="entry name" value="Bbox1_BBX-like"/>
    <property type="match status" value="1"/>
</dbReference>
<dbReference type="GO" id="GO:0008270">
    <property type="term" value="F:zinc ion binding"/>
    <property type="evidence" value="ECO:0007669"/>
    <property type="project" value="UniProtKB-KW"/>
</dbReference>
<dbReference type="PROSITE" id="PS50119">
    <property type="entry name" value="ZF_BBOX"/>
    <property type="match status" value="1"/>
</dbReference>
<evidence type="ECO:0000313" key="5">
    <source>
        <dbReference type="EMBL" id="KAF9763895.1"/>
    </source>
</evidence>
<dbReference type="SUPFAM" id="SSF57845">
    <property type="entry name" value="B-box zinc-binding domain"/>
    <property type="match status" value="1"/>
</dbReference>
<dbReference type="OrthoDB" id="153872at2759"/>
<keyword evidence="2" id="KW-0862">Zinc</keyword>
<evidence type="ECO:0000259" key="4">
    <source>
        <dbReference type="PROSITE" id="PS50119"/>
    </source>
</evidence>
<evidence type="ECO:0000256" key="3">
    <source>
        <dbReference type="PROSITE-ProRule" id="PRU00024"/>
    </source>
</evidence>
<protein>
    <submittedName>
        <fullName evidence="5">Tripartite motif-containing protein 45</fullName>
    </submittedName>
</protein>
<dbReference type="CDD" id="cd19756">
    <property type="entry name" value="Bbox2"/>
    <property type="match status" value="1"/>
</dbReference>
<keyword evidence="6" id="KW-1185">Reference proteome</keyword>
<keyword evidence="1" id="KW-0479">Metal-binding</keyword>
<feature type="domain" description="B box-type" evidence="4">
    <location>
        <begin position="206"/>
        <end position="253"/>
    </location>
</feature>
<name>A0A9P6L011_9MICR</name>
<evidence type="ECO:0000256" key="1">
    <source>
        <dbReference type="ARBA" id="ARBA00022723"/>
    </source>
</evidence>
<dbReference type="InterPro" id="IPR049808">
    <property type="entry name" value="CONSTANS-like_Bbox1"/>
</dbReference>
<dbReference type="EMBL" id="SBJO01000049">
    <property type="protein sequence ID" value="KAF9763895.1"/>
    <property type="molecule type" value="Genomic_DNA"/>
</dbReference>
<dbReference type="Pfam" id="PF00643">
    <property type="entry name" value="zf-B_box"/>
    <property type="match status" value="1"/>
</dbReference>
<gene>
    <name evidence="5" type="primary">TRIM45</name>
    <name evidence="5" type="ORF">NGRA_0966</name>
</gene>
<proteinExistence type="predicted"/>
<comment type="caution">
    <text evidence="5">The sequence shown here is derived from an EMBL/GenBank/DDBJ whole genome shotgun (WGS) entry which is preliminary data.</text>
</comment>
<dbReference type="InterPro" id="IPR047153">
    <property type="entry name" value="TRIM45/56/19-like"/>
</dbReference>
<dbReference type="PANTHER" id="PTHR25462">
    <property type="entry name" value="BONUS, ISOFORM C-RELATED"/>
    <property type="match status" value="1"/>
</dbReference>
<dbReference type="PANTHER" id="PTHR25462:SF296">
    <property type="entry name" value="MEIOTIC P26, ISOFORM F"/>
    <property type="match status" value="1"/>
</dbReference>
<evidence type="ECO:0000256" key="2">
    <source>
        <dbReference type="ARBA" id="ARBA00022833"/>
    </source>
</evidence>
<reference evidence="5 6" key="1">
    <citation type="journal article" date="2020" name="Genome Biol. Evol.">
        <title>Comparative genomics of strictly vertically transmitted, feminizing microsporidia endosymbionts of amphipod crustaceans.</title>
        <authorList>
            <person name="Cormier A."/>
            <person name="Chebbi M.A."/>
            <person name="Giraud I."/>
            <person name="Wattier R."/>
            <person name="Teixeira M."/>
            <person name="Gilbert C."/>
            <person name="Rigaud T."/>
            <person name="Cordaux R."/>
        </authorList>
    </citation>
    <scope>NUCLEOTIDE SEQUENCE [LARGE SCALE GENOMIC DNA]</scope>
    <source>
        <strain evidence="5 6">Ou3-Ou53</strain>
    </source>
</reference>